<keyword evidence="7 10" id="KW-0472">Membrane</keyword>
<feature type="domain" description="TonB-dependent receptor-like beta-barrel" evidence="12">
    <location>
        <begin position="199"/>
        <end position="687"/>
    </location>
</feature>
<keyword evidence="9 10" id="KW-0998">Cell outer membrane</keyword>
<dbReference type="PROSITE" id="PS01156">
    <property type="entry name" value="TONB_DEPENDENT_REC_2"/>
    <property type="match status" value="1"/>
</dbReference>
<comment type="caution">
    <text evidence="14">The sequence shown here is derived from an EMBL/GenBank/DDBJ whole genome shotgun (WGS) entry which is preliminary data.</text>
</comment>
<accession>A0A7W0C886</accession>
<dbReference type="RefSeq" id="WP_181550664.1">
    <property type="nucleotide sequence ID" value="NZ_JACDUS010000003.1"/>
</dbReference>
<evidence type="ECO:0000256" key="4">
    <source>
        <dbReference type="ARBA" id="ARBA00022692"/>
    </source>
</evidence>
<proteinExistence type="inferred from homology"/>
<evidence type="ECO:0000256" key="6">
    <source>
        <dbReference type="ARBA" id="ARBA00023077"/>
    </source>
</evidence>
<dbReference type="InterPro" id="IPR012910">
    <property type="entry name" value="Plug_dom"/>
</dbReference>
<dbReference type="GO" id="GO:0044718">
    <property type="term" value="P:siderophore transmembrane transport"/>
    <property type="evidence" value="ECO:0007669"/>
    <property type="project" value="TreeGrafter"/>
</dbReference>
<evidence type="ECO:0000256" key="1">
    <source>
        <dbReference type="ARBA" id="ARBA00004571"/>
    </source>
</evidence>
<organism evidence="14 15">
    <name type="scientific">Desulfosalsimonas propionicica</name>
    <dbReference type="NCBI Taxonomy" id="332175"/>
    <lineage>
        <taxon>Bacteria</taxon>
        <taxon>Pseudomonadati</taxon>
        <taxon>Thermodesulfobacteriota</taxon>
        <taxon>Desulfobacteria</taxon>
        <taxon>Desulfobacterales</taxon>
        <taxon>Desulfosalsimonadaceae</taxon>
        <taxon>Desulfosalsimonas</taxon>
    </lineage>
</organism>
<evidence type="ECO:0000256" key="9">
    <source>
        <dbReference type="ARBA" id="ARBA00023237"/>
    </source>
</evidence>
<dbReference type="Proteomes" id="UP000525298">
    <property type="component" value="Unassembled WGS sequence"/>
</dbReference>
<keyword evidence="2 10" id="KW-0813">Transport</keyword>
<keyword evidence="8 14" id="KW-0675">Receptor</keyword>
<dbReference type="GO" id="GO:0015344">
    <property type="term" value="F:siderophore uptake transmembrane transporter activity"/>
    <property type="evidence" value="ECO:0007669"/>
    <property type="project" value="TreeGrafter"/>
</dbReference>
<dbReference type="Pfam" id="PF07715">
    <property type="entry name" value="Plug"/>
    <property type="match status" value="1"/>
</dbReference>
<dbReference type="SUPFAM" id="SSF56935">
    <property type="entry name" value="Porins"/>
    <property type="match status" value="1"/>
</dbReference>
<dbReference type="Gene3D" id="2.40.170.20">
    <property type="entry name" value="TonB-dependent receptor, beta-barrel domain"/>
    <property type="match status" value="1"/>
</dbReference>
<keyword evidence="15" id="KW-1185">Reference proteome</keyword>
<dbReference type="Pfam" id="PF00593">
    <property type="entry name" value="TonB_dep_Rec_b-barrel"/>
    <property type="match status" value="1"/>
</dbReference>
<evidence type="ECO:0000259" key="12">
    <source>
        <dbReference type="Pfam" id="PF00593"/>
    </source>
</evidence>
<dbReference type="EMBL" id="JACDUS010000003">
    <property type="protein sequence ID" value="MBA2880994.1"/>
    <property type="molecule type" value="Genomic_DNA"/>
</dbReference>
<protein>
    <submittedName>
        <fullName evidence="14">Iron complex outermembrane receptor protein</fullName>
    </submittedName>
</protein>
<evidence type="ECO:0000313" key="14">
    <source>
        <dbReference type="EMBL" id="MBA2880994.1"/>
    </source>
</evidence>
<keyword evidence="5" id="KW-0732">Signal</keyword>
<evidence type="ECO:0000256" key="3">
    <source>
        <dbReference type="ARBA" id="ARBA00022452"/>
    </source>
</evidence>
<sequence>MTISAPAVSGAEEPEQPEQPAYQMEEIVFTGAQIPSPEADTQTIRMESAGRAVVTTVPDAMDTAAGIDIQRRGILTPKNSQVRLRGLDERRSQILLNGRPLNGTGVMGGYFVDWTALSTQQIDTVDITKGAFSAKHGNSLGGAVSMTSQAPDKDFEASISTGYKRYNTFSANASVSGRQNAFAASLSAGHKRTDGHLRNSGAERTDVSGRFHYFWGDDGELQLSLRHSTGDYQMPVENRKNTADYDSDFPEHAGDYLAGPGIKFPGEDSHGDRSFFHKERTEADFRAQKQIGSLDSELITYINYEDRTDTLYSRQTGEKILERDAVPDRSWGWKTNFARPGKDHQIGFGAEGNYQGYGGTDNTYIRPGYFPKPPADVDDDWDATRWHGVYVDDTWGVSQKTDVYAGLRYDDYKGDRTVDAVTGYNAAGKPLGYADRDVDFHEGVVQPKLGLVYSLQPWLSLYGRAGRAARFPDNPAFYWYYAGYQPELDSRTNITRKDLTYEDAMQYEAGAEYTGLKNLTLSATVYHYRVENYIRWIFGYAPSRVVYNVDRVDFTGAEIDATASLTKHISAFANFAWQDTKKHGDVLDASNTLSDSLPELPEYKFNCGLSWQRPDGAMARVKLRWVDERQVPYLAGTASPDGASQFAGATAELREMDDFVTVDLFFKYPVFAHLDCTGFLTGGVENLMDETYQEEYDFPAPGRSFHIGAELVF</sequence>
<evidence type="ECO:0000256" key="11">
    <source>
        <dbReference type="RuleBase" id="RU003357"/>
    </source>
</evidence>
<dbReference type="InterPro" id="IPR037066">
    <property type="entry name" value="Plug_dom_sf"/>
</dbReference>
<dbReference type="AlphaFoldDB" id="A0A7W0C886"/>
<dbReference type="InterPro" id="IPR010917">
    <property type="entry name" value="TonB_rcpt_CS"/>
</dbReference>
<comment type="subcellular location">
    <subcellularLocation>
        <location evidence="1 10">Cell outer membrane</location>
        <topology evidence="1 10">Multi-pass membrane protein</topology>
    </subcellularLocation>
</comment>
<reference evidence="14 15" key="1">
    <citation type="submission" date="2020-07" db="EMBL/GenBank/DDBJ databases">
        <title>Genomic Encyclopedia of Type Strains, Phase IV (KMG-IV): sequencing the most valuable type-strain genomes for metagenomic binning, comparative biology and taxonomic classification.</title>
        <authorList>
            <person name="Goeker M."/>
        </authorList>
    </citation>
    <scope>NUCLEOTIDE SEQUENCE [LARGE SCALE GENOMIC DNA]</scope>
    <source>
        <strain evidence="14 15">DSM 17721</strain>
    </source>
</reference>
<dbReference type="PROSITE" id="PS52016">
    <property type="entry name" value="TONB_DEPENDENT_REC_3"/>
    <property type="match status" value="1"/>
</dbReference>
<dbReference type="InterPro" id="IPR000531">
    <property type="entry name" value="Beta-barrel_TonB"/>
</dbReference>
<dbReference type="InterPro" id="IPR036942">
    <property type="entry name" value="Beta-barrel_TonB_sf"/>
</dbReference>
<gene>
    <name evidence="14" type="ORF">HNR65_001320</name>
</gene>
<evidence type="ECO:0000256" key="5">
    <source>
        <dbReference type="ARBA" id="ARBA00022729"/>
    </source>
</evidence>
<dbReference type="PANTHER" id="PTHR30069">
    <property type="entry name" value="TONB-DEPENDENT OUTER MEMBRANE RECEPTOR"/>
    <property type="match status" value="1"/>
</dbReference>
<dbReference type="GO" id="GO:0009279">
    <property type="term" value="C:cell outer membrane"/>
    <property type="evidence" value="ECO:0007669"/>
    <property type="project" value="UniProtKB-SubCell"/>
</dbReference>
<keyword evidence="3 10" id="KW-1134">Transmembrane beta strand</keyword>
<evidence type="ECO:0000259" key="13">
    <source>
        <dbReference type="Pfam" id="PF07715"/>
    </source>
</evidence>
<dbReference type="InterPro" id="IPR039426">
    <property type="entry name" value="TonB-dep_rcpt-like"/>
</dbReference>
<comment type="similarity">
    <text evidence="10 11">Belongs to the TonB-dependent receptor family.</text>
</comment>
<name>A0A7W0C886_9BACT</name>
<keyword evidence="6 11" id="KW-0798">TonB box</keyword>
<keyword evidence="4 10" id="KW-0812">Transmembrane</keyword>
<evidence type="ECO:0000256" key="2">
    <source>
        <dbReference type="ARBA" id="ARBA00022448"/>
    </source>
</evidence>
<evidence type="ECO:0000256" key="7">
    <source>
        <dbReference type="ARBA" id="ARBA00023136"/>
    </source>
</evidence>
<evidence type="ECO:0000256" key="8">
    <source>
        <dbReference type="ARBA" id="ARBA00023170"/>
    </source>
</evidence>
<evidence type="ECO:0000256" key="10">
    <source>
        <dbReference type="PROSITE-ProRule" id="PRU01360"/>
    </source>
</evidence>
<evidence type="ECO:0000313" key="15">
    <source>
        <dbReference type="Proteomes" id="UP000525298"/>
    </source>
</evidence>
<feature type="domain" description="TonB-dependent receptor plug" evidence="13">
    <location>
        <begin position="40"/>
        <end position="142"/>
    </location>
</feature>
<dbReference type="PANTHER" id="PTHR30069:SF29">
    <property type="entry name" value="HEMOGLOBIN AND HEMOGLOBIN-HAPTOGLOBIN-BINDING PROTEIN 1-RELATED"/>
    <property type="match status" value="1"/>
</dbReference>
<dbReference type="Gene3D" id="2.170.130.10">
    <property type="entry name" value="TonB-dependent receptor, plug domain"/>
    <property type="match status" value="1"/>
</dbReference>